<dbReference type="PANTHER" id="PTHR42831">
    <property type="entry name" value="FE-S PROTEIN MATURATION AUXILIARY FACTOR YITW"/>
    <property type="match status" value="1"/>
</dbReference>
<proteinExistence type="predicted"/>
<feature type="domain" description="MIP18 family-like" evidence="1">
    <location>
        <begin position="39"/>
        <end position="111"/>
    </location>
</feature>
<dbReference type="EMBL" id="CP006745">
    <property type="protein sequence ID" value="AHC73917.1"/>
    <property type="molecule type" value="Genomic_DNA"/>
</dbReference>
<sequence length="135" mass="14712">MNYYKDLQHFMPGTSRKSAIAHAGRPLLDSAGGSCRVKKEVVIEAIKTVYDPEIPINLYDLGLIYSIKLLDSGSVSIEMTLTAPACPVAGELPQLVANAVSKVSCVGEVEVLTVWNPPWSKKFMSKDAQLLLDTF</sequence>
<dbReference type="KEGG" id="efk:P856_711"/>
<evidence type="ECO:0000259" key="1">
    <source>
        <dbReference type="Pfam" id="PF01883"/>
    </source>
</evidence>
<dbReference type="Gene3D" id="3.30.300.130">
    <property type="entry name" value="Fe-S cluster assembly (FSCA)"/>
    <property type="match status" value="1"/>
</dbReference>
<dbReference type="eggNOG" id="COG2151">
    <property type="taxonomic scope" value="Bacteria"/>
</dbReference>
<gene>
    <name evidence="2" type="primary">sufT</name>
    <name evidence="2" type="ORF">P856_711</name>
</gene>
<dbReference type="SUPFAM" id="SSF117916">
    <property type="entry name" value="Fe-S cluster assembly (FSCA) domain-like"/>
    <property type="match status" value="1"/>
</dbReference>
<dbReference type="STRING" id="1401328.P856_711"/>
<evidence type="ECO:0000313" key="2">
    <source>
        <dbReference type="EMBL" id="AHC73917.1"/>
    </source>
</evidence>
<dbReference type="RefSeq" id="WP_025300794.1">
    <property type="nucleotide sequence ID" value="NZ_CP006745.1"/>
</dbReference>
<dbReference type="PATRIC" id="fig|1401328.3.peg.720"/>
<protein>
    <submittedName>
        <fullName evidence="2">Putative FeS assembly SUF system protein SufT</fullName>
    </submittedName>
</protein>
<keyword evidence="3" id="KW-1185">Reference proteome</keyword>
<dbReference type="InterPro" id="IPR052339">
    <property type="entry name" value="Fe-S_Maturation_MIP18"/>
</dbReference>
<dbReference type="AlphaFoldDB" id="V9TUT3"/>
<dbReference type="HOGENOM" id="CLU_091588_2_0_5"/>
<dbReference type="PANTHER" id="PTHR42831:SF1">
    <property type="entry name" value="FE-S PROTEIN MATURATION AUXILIARY FACTOR YITW"/>
    <property type="match status" value="1"/>
</dbReference>
<dbReference type="InterPro" id="IPR034904">
    <property type="entry name" value="FSCA_dom_sf"/>
</dbReference>
<dbReference type="InterPro" id="IPR002744">
    <property type="entry name" value="MIP18-like"/>
</dbReference>
<name>V9TUT3_9PROT</name>
<dbReference type="Pfam" id="PF01883">
    <property type="entry name" value="FeS_assembly_P"/>
    <property type="match status" value="1"/>
</dbReference>
<reference evidence="2 3" key="1">
    <citation type="journal article" date="2013" name="PLoS ONE">
        <title>Bacterial endosymbiosis in a chordate host: long-term co-evolution and conservation of secondary metabolism.</title>
        <authorList>
            <person name="Kwan J.C."/>
            <person name="Schmidt E.W."/>
        </authorList>
    </citation>
    <scope>NUCLEOTIDE SEQUENCE [LARGE SCALE GENOMIC DNA]</scope>
    <source>
        <strain evidence="3">faulkneri L5</strain>
    </source>
</reference>
<accession>V9TUT3</accession>
<dbReference type="Proteomes" id="UP000018700">
    <property type="component" value="Chromosome"/>
</dbReference>
<organism evidence="2 3">
    <name type="scientific">Candidatus Endolissoclinum faulkneri L5</name>
    <dbReference type="NCBI Taxonomy" id="1401328"/>
    <lineage>
        <taxon>Bacteria</taxon>
        <taxon>Pseudomonadati</taxon>
        <taxon>Pseudomonadota</taxon>
        <taxon>Alphaproteobacteria</taxon>
        <taxon>Rhodospirillales</taxon>
        <taxon>Rhodospirillaceae</taxon>
        <taxon>Candidatus Endolissoclinum</taxon>
    </lineage>
</organism>
<dbReference type="OrthoDB" id="9805360at2"/>
<evidence type="ECO:0000313" key="3">
    <source>
        <dbReference type="Proteomes" id="UP000018700"/>
    </source>
</evidence>